<dbReference type="SUPFAM" id="SSF53383">
    <property type="entry name" value="PLP-dependent transferases"/>
    <property type="match status" value="1"/>
</dbReference>
<evidence type="ECO:0000313" key="3">
    <source>
        <dbReference type="EMBL" id="SVD80092.1"/>
    </source>
</evidence>
<evidence type="ECO:0000256" key="1">
    <source>
        <dbReference type="ARBA" id="ARBA00008954"/>
    </source>
</evidence>
<gene>
    <name evidence="3" type="ORF">METZ01_LOCUS432946</name>
</gene>
<dbReference type="GO" id="GO:0008483">
    <property type="term" value="F:transaminase activity"/>
    <property type="evidence" value="ECO:0007669"/>
    <property type="project" value="InterPro"/>
</dbReference>
<feature type="non-terminal residue" evidence="3">
    <location>
        <position position="154"/>
    </location>
</feature>
<evidence type="ECO:0008006" key="4">
    <source>
        <dbReference type="Google" id="ProtNLM"/>
    </source>
</evidence>
<dbReference type="Gene3D" id="3.40.640.10">
    <property type="entry name" value="Type I PLP-dependent aspartate aminotransferase-like (Major domain)"/>
    <property type="match status" value="1"/>
</dbReference>
<dbReference type="Pfam" id="PF00202">
    <property type="entry name" value="Aminotran_3"/>
    <property type="match status" value="1"/>
</dbReference>
<comment type="similarity">
    <text evidence="1">Belongs to the class-III pyridoxal-phosphate-dependent aminotransferase family.</text>
</comment>
<dbReference type="EMBL" id="UINC01174123">
    <property type="protein sequence ID" value="SVD80092.1"/>
    <property type="molecule type" value="Genomic_DNA"/>
</dbReference>
<name>A0A382Y9T8_9ZZZZ</name>
<accession>A0A382Y9T8</accession>
<proteinExistence type="inferred from homology"/>
<dbReference type="PANTHER" id="PTHR43094:SF1">
    <property type="entry name" value="AMINOTRANSFERASE CLASS-III"/>
    <property type="match status" value="1"/>
</dbReference>
<reference evidence="3" key="1">
    <citation type="submission" date="2018-05" db="EMBL/GenBank/DDBJ databases">
        <authorList>
            <person name="Lanie J.A."/>
            <person name="Ng W.-L."/>
            <person name="Kazmierczak K.M."/>
            <person name="Andrzejewski T.M."/>
            <person name="Davidsen T.M."/>
            <person name="Wayne K.J."/>
            <person name="Tettelin H."/>
            <person name="Glass J.I."/>
            <person name="Rusch D."/>
            <person name="Podicherti R."/>
            <person name="Tsui H.-C.T."/>
            <person name="Winkler M.E."/>
        </authorList>
    </citation>
    <scope>NUCLEOTIDE SEQUENCE</scope>
</reference>
<organism evidence="3">
    <name type="scientific">marine metagenome</name>
    <dbReference type="NCBI Taxonomy" id="408172"/>
    <lineage>
        <taxon>unclassified sequences</taxon>
        <taxon>metagenomes</taxon>
        <taxon>ecological metagenomes</taxon>
    </lineage>
</organism>
<sequence length="154" mass="17137">MMEKTEISTPDALWRPMTQHQMMRGKDAPSKIVRGEGCFLFDDQGRKHLDGLAGLWCVNVGYGRQELADVARDQMGELCYAAPVLTTGPAVELAGKLQQLMGFEGGHTYFTSSGSEANETAFKIARQYHLQTGNPRKYKIIARHRAYHGNTMAT</sequence>
<dbReference type="AlphaFoldDB" id="A0A382Y9T8"/>
<dbReference type="Gene3D" id="3.90.1150.10">
    <property type="entry name" value="Aspartate Aminotransferase, domain 1"/>
    <property type="match status" value="1"/>
</dbReference>
<dbReference type="InterPro" id="IPR015421">
    <property type="entry name" value="PyrdxlP-dep_Trfase_major"/>
</dbReference>
<evidence type="ECO:0000256" key="2">
    <source>
        <dbReference type="ARBA" id="ARBA00022898"/>
    </source>
</evidence>
<dbReference type="PANTHER" id="PTHR43094">
    <property type="entry name" value="AMINOTRANSFERASE"/>
    <property type="match status" value="1"/>
</dbReference>
<dbReference type="InterPro" id="IPR015424">
    <property type="entry name" value="PyrdxlP-dep_Trfase"/>
</dbReference>
<dbReference type="InterPro" id="IPR015422">
    <property type="entry name" value="PyrdxlP-dep_Trfase_small"/>
</dbReference>
<dbReference type="InterPro" id="IPR005814">
    <property type="entry name" value="Aminotrans_3"/>
</dbReference>
<dbReference type="GO" id="GO:0030170">
    <property type="term" value="F:pyridoxal phosphate binding"/>
    <property type="evidence" value="ECO:0007669"/>
    <property type="project" value="InterPro"/>
</dbReference>
<keyword evidence="2" id="KW-0663">Pyridoxal phosphate</keyword>
<protein>
    <recommendedName>
        <fullName evidence="4">Aminotransferase class III-fold pyridoxal phosphate-dependent enzyme</fullName>
    </recommendedName>
</protein>